<reference evidence="1" key="1">
    <citation type="submission" date="2019-12" db="EMBL/GenBank/DDBJ databases">
        <title>Genome sequencing and annotation of Brassica cretica.</title>
        <authorList>
            <person name="Studholme D.J."/>
            <person name="Sarris P."/>
        </authorList>
    </citation>
    <scope>NUCLEOTIDE SEQUENCE</scope>
    <source>
        <strain evidence="1">PFS-109/04</strain>
        <tissue evidence="1">Leaf</tissue>
    </source>
</reference>
<sequence>MSESLCSRIEEYDGHRDRYELERDRDRYMDGRHSYRDRFEGRETSMTSIQWRGESGAMIGTDTQEMGMELWDRYVMREEPIEADQVPMTVLAELEAALLHMNVATD</sequence>
<evidence type="ECO:0000313" key="1">
    <source>
        <dbReference type="EMBL" id="KAF3558978.1"/>
    </source>
</evidence>
<accession>A0A8S9R4X6</accession>
<gene>
    <name evidence="1" type="ORF">F2Q69_00013352</name>
</gene>
<organism evidence="1 2">
    <name type="scientific">Brassica cretica</name>
    <name type="common">Mustard</name>
    <dbReference type="NCBI Taxonomy" id="69181"/>
    <lineage>
        <taxon>Eukaryota</taxon>
        <taxon>Viridiplantae</taxon>
        <taxon>Streptophyta</taxon>
        <taxon>Embryophyta</taxon>
        <taxon>Tracheophyta</taxon>
        <taxon>Spermatophyta</taxon>
        <taxon>Magnoliopsida</taxon>
        <taxon>eudicotyledons</taxon>
        <taxon>Gunneridae</taxon>
        <taxon>Pentapetalae</taxon>
        <taxon>rosids</taxon>
        <taxon>malvids</taxon>
        <taxon>Brassicales</taxon>
        <taxon>Brassicaceae</taxon>
        <taxon>Brassiceae</taxon>
        <taxon>Brassica</taxon>
    </lineage>
</organism>
<name>A0A8S9R4X6_BRACR</name>
<proteinExistence type="predicted"/>
<evidence type="ECO:0000313" key="2">
    <source>
        <dbReference type="Proteomes" id="UP000712600"/>
    </source>
</evidence>
<protein>
    <submittedName>
        <fullName evidence="1">Uncharacterized protein</fullName>
    </submittedName>
</protein>
<comment type="caution">
    <text evidence="1">The sequence shown here is derived from an EMBL/GenBank/DDBJ whole genome shotgun (WGS) entry which is preliminary data.</text>
</comment>
<dbReference type="Proteomes" id="UP000712600">
    <property type="component" value="Unassembled WGS sequence"/>
</dbReference>
<dbReference type="AlphaFoldDB" id="A0A8S9R4X6"/>
<dbReference type="EMBL" id="QGKX02000996">
    <property type="protein sequence ID" value="KAF3558978.1"/>
    <property type="molecule type" value="Genomic_DNA"/>
</dbReference>